<evidence type="ECO:0000256" key="5">
    <source>
        <dbReference type="SAM" id="Phobius"/>
    </source>
</evidence>
<dbReference type="Pfam" id="PF00171">
    <property type="entry name" value="Aldedh"/>
    <property type="match status" value="1"/>
</dbReference>
<sequence>KKSKGAVLIISPWNYPIIFTFQPLCDAIAAGCPALIKPSELVPTFSKHLSELVPKYLDHAAYHVALGGVPEITKIIELKWAHIFYTGNAHVARVISAAAANHLTPMTLELGGKSPVIVNDANLGEGVCVRFAVFSVLSLVSRWIVFLSWVLDVLILGVWFAWARERRGW</sequence>
<evidence type="ECO:0000256" key="2">
    <source>
        <dbReference type="ARBA" id="ARBA00023002"/>
    </source>
</evidence>
<evidence type="ECO:0000313" key="8">
    <source>
        <dbReference type="Proteomes" id="UP000521943"/>
    </source>
</evidence>
<dbReference type="PANTHER" id="PTHR43570:SF16">
    <property type="entry name" value="ALDEHYDE DEHYDROGENASE TYPE III, ISOFORM Q"/>
    <property type="match status" value="1"/>
</dbReference>
<keyword evidence="5" id="KW-1133">Transmembrane helix</keyword>
<feature type="transmembrane region" description="Helical" evidence="5">
    <location>
        <begin position="143"/>
        <end position="163"/>
    </location>
</feature>
<feature type="domain" description="Aldehyde dehydrogenase" evidence="6">
    <location>
        <begin position="4"/>
        <end position="123"/>
    </location>
</feature>
<evidence type="ECO:0000313" key="7">
    <source>
        <dbReference type="EMBL" id="KAF6741821.1"/>
    </source>
</evidence>
<feature type="active site" evidence="3">
    <location>
        <position position="109"/>
    </location>
</feature>
<evidence type="ECO:0000256" key="1">
    <source>
        <dbReference type="ARBA" id="ARBA00009986"/>
    </source>
</evidence>
<dbReference type="PROSITE" id="PS00687">
    <property type="entry name" value="ALDEHYDE_DEHYDR_GLU"/>
    <property type="match status" value="1"/>
</dbReference>
<protein>
    <submittedName>
        <fullName evidence="7">Aldehyde/histidinol dehydrogenase</fullName>
    </submittedName>
</protein>
<comment type="caution">
    <text evidence="7">The sequence shown here is derived from an EMBL/GenBank/DDBJ whole genome shotgun (WGS) entry which is preliminary data.</text>
</comment>
<dbReference type="GO" id="GO:0006081">
    <property type="term" value="P:aldehyde metabolic process"/>
    <property type="evidence" value="ECO:0007669"/>
    <property type="project" value="InterPro"/>
</dbReference>
<gene>
    <name evidence="7" type="ORF">DFP72DRAFT_832065</name>
</gene>
<dbReference type="InterPro" id="IPR016161">
    <property type="entry name" value="Ald_DH/histidinol_DH"/>
</dbReference>
<evidence type="ECO:0000256" key="3">
    <source>
        <dbReference type="PROSITE-ProRule" id="PRU10007"/>
    </source>
</evidence>
<organism evidence="7 8">
    <name type="scientific">Ephemerocybe angulata</name>
    <dbReference type="NCBI Taxonomy" id="980116"/>
    <lineage>
        <taxon>Eukaryota</taxon>
        <taxon>Fungi</taxon>
        <taxon>Dikarya</taxon>
        <taxon>Basidiomycota</taxon>
        <taxon>Agaricomycotina</taxon>
        <taxon>Agaricomycetes</taxon>
        <taxon>Agaricomycetidae</taxon>
        <taxon>Agaricales</taxon>
        <taxon>Agaricineae</taxon>
        <taxon>Psathyrellaceae</taxon>
        <taxon>Ephemerocybe</taxon>
    </lineage>
</organism>
<dbReference type="OrthoDB" id="440325at2759"/>
<keyword evidence="5" id="KW-0472">Membrane</keyword>
<dbReference type="SUPFAM" id="SSF53720">
    <property type="entry name" value="ALDH-like"/>
    <property type="match status" value="1"/>
</dbReference>
<comment type="similarity">
    <text evidence="1 4">Belongs to the aldehyde dehydrogenase family.</text>
</comment>
<dbReference type="Proteomes" id="UP000521943">
    <property type="component" value="Unassembled WGS sequence"/>
</dbReference>
<dbReference type="EMBL" id="JACGCI010000215">
    <property type="protein sequence ID" value="KAF6741821.1"/>
    <property type="molecule type" value="Genomic_DNA"/>
</dbReference>
<dbReference type="InterPro" id="IPR012394">
    <property type="entry name" value="Aldehyde_DH_NAD(P)"/>
</dbReference>
<dbReference type="Gene3D" id="3.40.605.10">
    <property type="entry name" value="Aldehyde Dehydrogenase, Chain A, domain 1"/>
    <property type="match status" value="1"/>
</dbReference>
<feature type="non-terminal residue" evidence="7">
    <location>
        <position position="1"/>
    </location>
</feature>
<name>A0A8H6H922_9AGAR</name>
<dbReference type="PANTHER" id="PTHR43570">
    <property type="entry name" value="ALDEHYDE DEHYDROGENASE"/>
    <property type="match status" value="1"/>
</dbReference>
<keyword evidence="5" id="KW-0812">Transmembrane</keyword>
<keyword evidence="8" id="KW-1185">Reference proteome</keyword>
<evidence type="ECO:0000256" key="4">
    <source>
        <dbReference type="RuleBase" id="RU003345"/>
    </source>
</evidence>
<dbReference type="GO" id="GO:0004029">
    <property type="term" value="F:aldehyde dehydrogenase (NAD+) activity"/>
    <property type="evidence" value="ECO:0007669"/>
    <property type="project" value="TreeGrafter"/>
</dbReference>
<dbReference type="AlphaFoldDB" id="A0A8H6H922"/>
<dbReference type="InterPro" id="IPR015590">
    <property type="entry name" value="Aldehyde_DH_dom"/>
</dbReference>
<dbReference type="InterPro" id="IPR016162">
    <property type="entry name" value="Ald_DH_N"/>
</dbReference>
<dbReference type="GO" id="GO:0005737">
    <property type="term" value="C:cytoplasm"/>
    <property type="evidence" value="ECO:0007669"/>
    <property type="project" value="TreeGrafter"/>
</dbReference>
<accession>A0A8H6H922</accession>
<keyword evidence="2 4" id="KW-0560">Oxidoreductase</keyword>
<dbReference type="InterPro" id="IPR029510">
    <property type="entry name" value="Ald_DH_CS_GLU"/>
</dbReference>
<evidence type="ECO:0000259" key="6">
    <source>
        <dbReference type="Pfam" id="PF00171"/>
    </source>
</evidence>
<proteinExistence type="inferred from homology"/>
<reference evidence="7 8" key="1">
    <citation type="submission" date="2020-07" db="EMBL/GenBank/DDBJ databases">
        <title>Comparative genomics of pyrophilous fungi reveals a link between fire events and developmental genes.</title>
        <authorList>
            <consortium name="DOE Joint Genome Institute"/>
            <person name="Steindorff A.S."/>
            <person name="Carver A."/>
            <person name="Calhoun S."/>
            <person name="Stillman K."/>
            <person name="Liu H."/>
            <person name="Lipzen A."/>
            <person name="Pangilinan J."/>
            <person name="Labutti K."/>
            <person name="Bruns T.D."/>
            <person name="Grigoriev I.V."/>
        </authorList>
    </citation>
    <scope>NUCLEOTIDE SEQUENCE [LARGE SCALE GENOMIC DNA]</scope>
    <source>
        <strain evidence="7 8">CBS 144469</strain>
    </source>
</reference>